<dbReference type="Proteomes" id="UP000031386">
    <property type="component" value="Chromosome"/>
</dbReference>
<sequence>MKEINAKGLACPQPLILTKRAVESSEEKDFLVIVDNDTAVKNLEKFAKSSNLDFKFEKISDNEFNVFVSKNNETSLKEPSAFCSVENSSDTVIAISKNFMGNGSEELGKLLIKGFIYTSSEYEKLPKTLVFFNSGVKLTCEESPCIDDLQKLQEKGVEIISCGTCLDYFGLKEKLLVGEISNMYSIYETLFNAGKVINI</sequence>
<dbReference type="Pfam" id="PF01206">
    <property type="entry name" value="TusA"/>
    <property type="match status" value="1"/>
</dbReference>
<reference evidence="1 2" key="1">
    <citation type="submission" date="2014-10" db="EMBL/GenBank/DDBJ databases">
        <title>Complete genome sequence of Parvimonas micra KCOM 1535 (= ChDC B708).</title>
        <authorList>
            <person name="Kook J.-K."/>
            <person name="Park S.-N."/>
            <person name="Lim Y.K."/>
            <person name="Roh H."/>
        </authorList>
    </citation>
    <scope>NUCLEOTIDE SEQUENCE [LARGE SCALE GENOMIC DNA]</scope>
    <source>
        <strain evidence="2">KCOM 1535 / ChDC B708</strain>
    </source>
</reference>
<protein>
    <submittedName>
        <fullName evidence="1">SirA family protein</fullName>
    </submittedName>
</protein>
<dbReference type="OrthoDB" id="9801500at2"/>
<dbReference type="Gene3D" id="3.40.1260.10">
    <property type="entry name" value="DsrEFH-like"/>
    <property type="match status" value="1"/>
</dbReference>
<dbReference type="Pfam" id="PF02635">
    <property type="entry name" value="DsrE"/>
    <property type="match status" value="1"/>
</dbReference>
<dbReference type="InterPro" id="IPR003787">
    <property type="entry name" value="Sulphur_relay_DsrE/F-like"/>
</dbReference>
<dbReference type="InterPro" id="IPR027396">
    <property type="entry name" value="DsrEFH-like"/>
</dbReference>
<dbReference type="RefSeq" id="WP_041953997.1">
    <property type="nucleotide sequence ID" value="NZ_CP009761.1"/>
</dbReference>
<proteinExistence type="predicted"/>
<dbReference type="SUPFAM" id="SSF64307">
    <property type="entry name" value="SirA-like"/>
    <property type="match status" value="1"/>
</dbReference>
<dbReference type="Gene3D" id="3.30.110.40">
    <property type="entry name" value="TusA-like domain"/>
    <property type="match status" value="1"/>
</dbReference>
<dbReference type="STRING" id="33033.NW74_04210"/>
<keyword evidence="2" id="KW-1185">Reference proteome</keyword>
<dbReference type="AlphaFoldDB" id="A0A0B4S2A2"/>
<evidence type="ECO:0000313" key="2">
    <source>
        <dbReference type="Proteomes" id="UP000031386"/>
    </source>
</evidence>
<dbReference type="SUPFAM" id="SSF75169">
    <property type="entry name" value="DsrEFH-like"/>
    <property type="match status" value="1"/>
</dbReference>
<evidence type="ECO:0000313" key="1">
    <source>
        <dbReference type="EMBL" id="AIZ36589.1"/>
    </source>
</evidence>
<organism evidence="1 2">
    <name type="scientific">Parvimonas micra</name>
    <dbReference type="NCBI Taxonomy" id="33033"/>
    <lineage>
        <taxon>Bacteria</taxon>
        <taxon>Bacillati</taxon>
        <taxon>Bacillota</taxon>
        <taxon>Tissierellia</taxon>
        <taxon>Tissierellales</taxon>
        <taxon>Peptoniphilaceae</taxon>
        <taxon>Parvimonas</taxon>
    </lineage>
</organism>
<dbReference type="InterPro" id="IPR019870">
    <property type="entry name" value="Se_metab_YedF"/>
</dbReference>
<dbReference type="NCBIfam" id="TIGR03527">
    <property type="entry name" value="selenium_YedF"/>
    <property type="match status" value="1"/>
</dbReference>
<name>A0A0B4S2A2_9FIRM</name>
<dbReference type="InterPro" id="IPR036868">
    <property type="entry name" value="TusA-like_sf"/>
</dbReference>
<dbReference type="InterPro" id="IPR001455">
    <property type="entry name" value="TusA-like"/>
</dbReference>
<gene>
    <name evidence="1" type="ORF">NW74_04210</name>
</gene>
<dbReference type="KEGG" id="pmic:NW74_04210"/>
<dbReference type="EMBL" id="CP009761">
    <property type="protein sequence ID" value="AIZ36589.1"/>
    <property type="molecule type" value="Genomic_DNA"/>
</dbReference>
<accession>A0A0B4S2A2</accession>